<gene>
    <name evidence="2" type="ORF">SNAT2548_LOCUS30560</name>
</gene>
<dbReference type="OrthoDB" id="10689302at2759"/>
<feature type="region of interest" description="Disordered" evidence="1">
    <location>
        <begin position="103"/>
        <end position="135"/>
    </location>
</feature>
<evidence type="ECO:0000313" key="3">
    <source>
        <dbReference type="Proteomes" id="UP000604046"/>
    </source>
</evidence>
<keyword evidence="3" id="KW-1185">Reference proteome</keyword>
<proteinExistence type="predicted"/>
<sequence length="887" mass="99749">MPRQIPPSHKLVLGEAFVKGLCTPLDPAQRQFRGVREEDIHLTGLSSAALTRLLQADYHDMKTPRRTRKHIKAYLQLSHIAQAGVLARNGVYVYQLEPEDPDWVQPDEDDCSLHSEADWGESADGDSLASVSTIDDLPYTPRPTKMARLRGKQVQAGHLEPGYKAVVPVKDDSSRLPRELGRPLWAVDFGMQLVKPALLRKFGDTAGLPSSLTAVAGRETGTVYYSDGPLAGSPTAMWLLQAAGTVSSAYARMQLLLSTLDRQVPMPPGEYQIQAEPELRNWFGVDPDDGMARVSLDCASKLGLLTGREQLSIQLDGDAVYHPYQFRGVLKLADGRTALVKGMMVIDVGLESEMRMPDSCIKIWSTAGLPPEAYGLDLTHCTRPMAQPKLSPSLLTMLKARVALVPVWADAVSWRRRWTLLWRTAKRSEDLWKTHRIDVQKIGCTVQEGESPDPTDIAILTQEMEERNPHTVNHGTRESLERGSCSAWGSYKSQWRKPRLTIPGSGCTVTALSDWTGRLRNRECYIVSQPWRSSSMKRSRLRACRIQFTAGLPNKFIFSMYWEELIARFTHAERWAMVSYIKVESALLANQIGEGWATPDRAISDTWVPYQAYASTCLQFANGEFWQSERLEYEEDAQKKVPGAVKFLPYMPSNMQWTDHEKEPLRMSRGMVIQRVYTLPYDSPSRVIDTATHEAYVTFLTCTSAAQCRDAAQRLKFMVGDDRRLSAHTLRDVFGQLCVVYVLAKRCQGCTVLCNCYNINGDCPHCTLVRWLEGPEDGEEHMKVTLAPLKALWQVFREGISNQNNEETLTGAARLKMLDNIGSQLGSSHFADRFSAGLRVQRAAMTWSEAKHIGIVHVVHAYHKEEATPLPLKVLLSKLLKRWQHDQ</sequence>
<dbReference type="GO" id="GO:0003723">
    <property type="term" value="F:RNA binding"/>
    <property type="evidence" value="ECO:0007669"/>
    <property type="project" value="UniProtKB-KW"/>
</dbReference>
<reference evidence="2" key="1">
    <citation type="submission" date="2021-02" db="EMBL/GenBank/DDBJ databases">
        <authorList>
            <person name="Dougan E. K."/>
            <person name="Rhodes N."/>
            <person name="Thang M."/>
            <person name="Chan C."/>
        </authorList>
    </citation>
    <scope>NUCLEOTIDE SEQUENCE</scope>
</reference>
<evidence type="ECO:0000313" key="2">
    <source>
        <dbReference type="EMBL" id="CAE7544753.1"/>
    </source>
</evidence>
<dbReference type="EMBL" id="CAJNDS010002612">
    <property type="protein sequence ID" value="CAE7544753.1"/>
    <property type="molecule type" value="Genomic_DNA"/>
</dbReference>
<dbReference type="Proteomes" id="UP000604046">
    <property type="component" value="Unassembled WGS sequence"/>
</dbReference>
<comment type="caution">
    <text evidence="2">The sequence shown here is derived from an EMBL/GenBank/DDBJ whole genome shotgun (WGS) entry which is preliminary data.</text>
</comment>
<dbReference type="AlphaFoldDB" id="A0A812TVW3"/>
<evidence type="ECO:0000256" key="1">
    <source>
        <dbReference type="SAM" id="MobiDB-lite"/>
    </source>
</evidence>
<accession>A0A812TVW3</accession>
<dbReference type="GO" id="GO:0003968">
    <property type="term" value="F:RNA-directed RNA polymerase activity"/>
    <property type="evidence" value="ECO:0007669"/>
    <property type="project" value="UniProtKB-KW"/>
</dbReference>
<organism evidence="2 3">
    <name type="scientific">Symbiodinium natans</name>
    <dbReference type="NCBI Taxonomy" id="878477"/>
    <lineage>
        <taxon>Eukaryota</taxon>
        <taxon>Sar</taxon>
        <taxon>Alveolata</taxon>
        <taxon>Dinophyceae</taxon>
        <taxon>Suessiales</taxon>
        <taxon>Symbiodiniaceae</taxon>
        <taxon>Symbiodinium</taxon>
    </lineage>
</organism>
<name>A0A812TVW3_9DINO</name>
<protein>
    <submittedName>
        <fullName evidence="2">Uncharacterized protein</fullName>
    </submittedName>
</protein>